<evidence type="ECO:0000313" key="3">
    <source>
        <dbReference type="Proteomes" id="UP001595807"/>
    </source>
</evidence>
<dbReference type="InterPro" id="IPR051675">
    <property type="entry name" value="Endo/Exo/Phosphatase_dom_1"/>
</dbReference>
<feature type="domain" description="Helix-hairpin-helix DNA-binding motif class 1" evidence="1">
    <location>
        <begin position="197"/>
        <end position="216"/>
    </location>
</feature>
<dbReference type="InterPro" id="IPR003583">
    <property type="entry name" value="Hlx-hairpin-Hlx_DNA-bd_motif"/>
</dbReference>
<dbReference type="PANTHER" id="PTHR21180:SF32">
    <property type="entry name" value="ENDONUCLEASE_EXONUCLEASE_PHOSPHATASE FAMILY DOMAIN-CONTAINING PROTEIN 1"/>
    <property type="match status" value="1"/>
</dbReference>
<sequence>MDQVIEWFKANKTLSMIGAVLAVLVGTLIFQVTKPAAEAEETTFPLVETVTTATAPKNEASTESQATVQSSTVTIDLKGAVKKEGIYTLDKGSRVADAIEQAGGFTDQAERKSVNLAQKLKDEDVIYVATIGEELALATAASSATATGTTDTNSDTAKVNLNTADAAQLQTISGIGEKKAQDIIAYREANGGFKSVDDLGNVSGIGDKTLEKLREFVTVD</sequence>
<comment type="caution">
    <text evidence="2">The sequence shown here is derived from an EMBL/GenBank/DDBJ whole genome shotgun (WGS) entry which is preliminary data.</text>
</comment>
<gene>
    <name evidence="2" type="ORF">ACFORF_10715</name>
</gene>
<dbReference type="Pfam" id="PF10531">
    <property type="entry name" value="SLBB"/>
    <property type="match status" value="1"/>
</dbReference>
<reference evidence="3" key="1">
    <citation type="journal article" date="2019" name="Int. J. Syst. Evol. Microbiol.">
        <title>The Global Catalogue of Microorganisms (GCM) 10K type strain sequencing project: providing services to taxonomists for standard genome sequencing and annotation.</title>
        <authorList>
            <consortium name="The Broad Institute Genomics Platform"/>
            <consortium name="The Broad Institute Genome Sequencing Center for Infectious Disease"/>
            <person name="Wu L."/>
            <person name="Ma J."/>
        </authorList>
    </citation>
    <scope>NUCLEOTIDE SEQUENCE [LARGE SCALE GENOMIC DNA]</scope>
    <source>
        <strain evidence="3">CCUG 67170</strain>
    </source>
</reference>
<keyword evidence="3" id="KW-1185">Reference proteome</keyword>
<organism evidence="2 3">
    <name type="scientific">Streptococcus caprae</name>
    <dbReference type="NCBI Taxonomy" id="1640501"/>
    <lineage>
        <taxon>Bacteria</taxon>
        <taxon>Bacillati</taxon>
        <taxon>Bacillota</taxon>
        <taxon>Bacilli</taxon>
        <taxon>Lactobacillales</taxon>
        <taxon>Streptococcaceae</taxon>
        <taxon>Streptococcus</taxon>
    </lineage>
</organism>
<dbReference type="Gene3D" id="1.10.150.310">
    <property type="entry name" value="Tex RuvX-like domain-like"/>
    <property type="match status" value="1"/>
</dbReference>
<feature type="domain" description="Helix-hairpin-helix DNA-binding motif class 1" evidence="1">
    <location>
        <begin position="167"/>
        <end position="186"/>
    </location>
</feature>
<dbReference type="Proteomes" id="UP001595807">
    <property type="component" value="Unassembled WGS sequence"/>
</dbReference>
<proteinExistence type="predicted"/>
<dbReference type="Gene3D" id="3.10.560.10">
    <property type="entry name" value="Outer membrane lipoprotein wza domain like"/>
    <property type="match status" value="1"/>
</dbReference>
<evidence type="ECO:0000259" key="1">
    <source>
        <dbReference type="SMART" id="SM00278"/>
    </source>
</evidence>
<dbReference type="InterPro" id="IPR004509">
    <property type="entry name" value="Competence_ComEA_HhH"/>
</dbReference>
<dbReference type="Pfam" id="PF12836">
    <property type="entry name" value="HHH_3"/>
    <property type="match status" value="1"/>
</dbReference>
<dbReference type="PANTHER" id="PTHR21180">
    <property type="entry name" value="ENDONUCLEASE/EXONUCLEASE/PHOSPHATASE FAMILY DOMAIN-CONTAINING PROTEIN 1"/>
    <property type="match status" value="1"/>
</dbReference>
<dbReference type="InterPro" id="IPR019554">
    <property type="entry name" value="Soluble_ligand-bd"/>
</dbReference>
<dbReference type="SMART" id="SM00278">
    <property type="entry name" value="HhH1"/>
    <property type="match status" value="2"/>
</dbReference>
<dbReference type="InterPro" id="IPR010994">
    <property type="entry name" value="RuvA_2-like"/>
</dbReference>
<name>A0ABV8CZB7_9STRE</name>
<dbReference type="EMBL" id="JBHRZV010000053">
    <property type="protein sequence ID" value="MFC3929020.1"/>
    <property type="molecule type" value="Genomic_DNA"/>
</dbReference>
<dbReference type="SUPFAM" id="SSF47781">
    <property type="entry name" value="RuvA domain 2-like"/>
    <property type="match status" value="1"/>
</dbReference>
<dbReference type="RefSeq" id="WP_380428068.1">
    <property type="nucleotide sequence ID" value="NZ_JBHRZV010000053.1"/>
</dbReference>
<dbReference type="NCBIfam" id="TIGR00426">
    <property type="entry name" value="competence protein ComEA helix-hairpin-helix repeat region"/>
    <property type="match status" value="1"/>
</dbReference>
<protein>
    <submittedName>
        <fullName evidence="2">Helix-hairpin-helix domain-containing protein</fullName>
    </submittedName>
</protein>
<accession>A0ABV8CZB7</accession>
<evidence type="ECO:0000313" key="2">
    <source>
        <dbReference type="EMBL" id="MFC3929020.1"/>
    </source>
</evidence>